<dbReference type="InterPro" id="IPR007246">
    <property type="entry name" value="Gaa1"/>
</dbReference>
<keyword evidence="6" id="KW-1015">Disulfide bond</keyword>
<evidence type="ECO:0000256" key="5">
    <source>
        <dbReference type="ARBA" id="ARBA00023136"/>
    </source>
</evidence>
<feature type="transmembrane region" description="Helical" evidence="13">
    <location>
        <begin position="380"/>
        <end position="403"/>
    </location>
</feature>
<dbReference type="PANTHER" id="PTHR13304:SF0">
    <property type="entry name" value="GLYCOSYLPHOSPHATIDYLINOSITOL ANCHOR ATTACHMENT 1 PROTEIN"/>
    <property type="match status" value="1"/>
</dbReference>
<feature type="transmembrane region" description="Helical" evidence="13">
    <location>
        <begin position="534"/>
        <end position="555"/>
    </location>
</feature>
<sequence>MGVLSNRTSGKFSLLDPLVKIVITWNRNVCYFCYIFGILGFVSLAYESVSSGVYISENALLPGLVHGQFNSESVAREFLTSIQEEASRYPNGMPYAWIAAQFQQLGLDVGTQDFVLRYNIGPKTNYTGRNVYGILRARRHSSRESVVLAAPYRPPNSVFTPTNGGIALMLAFAKAFRSASYWAKDIIFLVTEHEHLGMEAWLEAYHRVSPAAGLVDSGDLKERAGSIQAAINLEIPEGRASYIDVKIEGLNGQLPNLDLVNLAHRLCRRERVQSTFKKRVDPYDGTSLEGFLENLETMLSMMSSQATGVPTGNHGFFHRFGIEAITLAGYYEPGMHHPIRYHELGRIVEGIFRSLNNLQERFHQSFFFYLLSGTNRYISIGVYMIPFSIMAAPLLLRAVSIWFDLVQSHNAQKDLTSLNYDQVCGIIILCHVFGSCLFLLPSTAAKLGLSYFEFETDESVYYGFILASVIIAMLLMFPVKRIDARAIRCIAHLEMATLMFATALQNISLATFQAFIVTPLFLGTGTASSRKGVFFKRLIVLLAHPVMILHVVLLLDAYRTFPEETPPSILLKSLSAAKRSVMYSLMDSFVYGNKMYDTCIQFYLPIWMLHWLTAGQ</sequence>
<comment type="caution">
    <text evidence="14">The sequence shown here is derived from an EMBL/GenBank/DDBJ whole genome shotgun (WGS) entry which is preliminary data.</text>
</comment>
<evidence type="ECO:0000256" key="13">
    <source>
        <dbReference type="SAM" id="Phobius"/>
    </source>
</evidence>
<evidence type="ECO:0000256" key="9">
    <source>
        <dbReference type="ARBA" id="ARBA00093336"/>
    </source>
</evidence>
<evidence type="ECO:0000256" key="11">
    <source>
        <dbReference type="ARBA" id="ARBA00093619"/>
    </source>
</evidence>
<evidence type="ECO:0000313" key="15">
    <source>
        <dbReference type="Proteomes" id="UP001187531"/>
    </source>
</evidence>
<evidence type="ECO:0000256" key="4">
    <source>
        <dbReference type="ARBA" id="ARBA00022989"/>
    </source>
</evidence>
<evidence type="ECO:0000256" key="6">
    <source>
        <dbReference type="ARBA" id="ARBA00023157"/>
    </source>
</evidence>
<keyword evidence="5 13" id="KW-0472">Membrane</keyword>
<organism evidence="14 15">
    <name type="scientific">Artemia franciscana</name>
    <name type="common">Brine shrimp</name>
    <name type="synonym">Artemia sanfranciscana</name>
    <dbReference type="NCBI Taxonomy" id="6661"/>
    <lineage>
        <taxon>Eukaryota</taxon>
        <taxon>Metazoa</taxon>
        <taxon>Ecdysozoa</taxon>
        <taxon>Arthropoda</taxon>
        <taxon>Crustacea</taxon>
        <taxon>Branchiopoda</taxon>
        <taxon>Anostraca</taxon>
        <taxon>Artemiidae</taxon>
        <taxon>Artemia</taxon>
    </lineage>
</organism>
<proteinExistence type="predicted"/>
<keyword evidence="4 13" id="KW-1133">Transmembrane helix</keyword>
<comment type="function">
    <text evidence="9">Component of the glycosylphosphatidylinositol-anchor (GPI-anchor) transamidase (GPI-T) complex that catalyzes the formation of the linkage between a proprotein and a GPI-anchor and participates in GPI anchored protein biosynthesis. Binds GPI-anchor.</text>
</comment>
<evidence type="ECO:0000256" key="12">
    <source>
        <dbReference type="ARBA" id="ARBA00093661"/>
    </source>
</evidence>
<dbReference type="Gene3D" id="3.40.630.10">
    <property type="entry name" value="Zn peptidases"/>
    <property type="match status" value="1"/>
</dbReference>
<feature type="transmembrane region" description="Helical" evidence="13">
    <location>
        <begin position="498"/>
        <end position="522"/>
    </location>
</feature>
<keyword evidence="15" id="KW-1185">Reference proteome</keyword>
<evidence type="ECO:0000256" key="1">
    <source>
        <dbReference type="ARBA" id="ARBA00004477"/>
    </source>
</evidence>
<comment type="subcellular location">
    <subcellularLocation>
        <location evidence="1">Endoplasmic reticulum membrane</location>
        <topology evidence="1">Multi-pass membrane protein</topology>
    </subcellularLocation>
</comment>
<dbReference type="GO" id="GO:0016255">
    <property type="term" value="P:attachment of GPI anchor to protein"/>
    <property type="evidence" value="ECO:0007669"/>
    <property type="project" value="TreeGrafter"/>
</dbReference>
<name>A0AA88IEX7_ARTSF</name>
<keyword evidence="7" id="KW-0325">Glycoprotein</keyword>
<feature type="transmembrane region" description="Helical" evidence="13">
    <location>
        <begin position="423"/>
        <end position="440"/>
    </location>
</feature>
<evidence type="ECO:0000256" key="10">
    <source>
        <dbReference type="ARBA" id="ARBA00093557"/>
    </source>
</evidence>
<keyword evidence="3" id="KW-0256">Endoplasmic reticulum</keyword>
<dbReference type="AlphaFoldDB" id="A0AA88IEX7"/>
<evidence type="ECO:0000313" key="14">
    <source>
        <dbReference type="EMBL" id="KAK2725481.1"/>
    </source>
</evidence>
<dbReference type="PANTHER" id="PTHR13304">
    <property type="entry name" value="GLYCOSYLPHOSPHATIDYLINOSITOL ANCHOR ATTACHMENT 1 PROTEIN"/>
    <property type="match status" value="1"/>
</dbReference>
<evidence type="ECO:0000256" key="3">
    <source>
        <dbReference type="ARBA" id="ARBA00022824"/>
    </source>
</evidence>
<evidence type="ECO:0000256" key="7">
    <source>
        <dbReference type="ARBA" id="ARBA00023180"/>
    </source>
</evidence>
<dbReference type="Proteomes" id="UP001187531">
    <property type="component" value="Unassembled WGS sequence"/>
</dbReference>
<evidence type="ECO:0000256" key="2">
    <source>
        <dbReference type="ARBA" id="ARBA00022692"/>
    </source>
</evidence>
<dbReference type="PIRSF" id="PIRSF036762">
    <property type="entry name" value="GAA1"/>
    <property type="match status" value="1"/>
</dbReference>
<reference evidence="14" key="1">
    <citation type="submission" date="2023-07" db="EMBL/GenBank/DDBJ databases">
        <title>Chromosome-level genome assembly of Artemia franciscana.</title>
        <authorList>
            <person name="Jo E."/>
        </authorList>
    </citation>
    <scope>NUCLEOTIDE SEQUENCE</scope>
    <source>
        <tissue evidence="14">Whole body</tissue>
    </source>
</reference>
<gene>
    <name evidence="14" type="ORF">QYM36_000091</name>
</gene>
<keyword evidence="2 13" id="KW-0812">Transmembrane</keyword>
<dbReference type="GO" id="GO:0042765">
    <property type="term" value="C:GPI-anchor transamidase complex"/>
    <property type="evidence" value="ECO:0007669"/>
    <property type="project" value="InterPro"/>
</dbReference>
<dbReference type="Pfam" id="PF04114">
    <property type="entry name" value="Gaa1"/>
    <property type="match status" value="1"/>
</dbReference>
<accession>A0AA88IEX7</accession>
<dbReference type="SUPFAM" id="SSF53187">
    <property type="entry name" value="Zn-dependent exopeptidases"/>
    <property type="match status" value="1"/>
</dbReference>
<dbReference type="EMBL" id="JAVRJZ010000002">
    <property type="protein sequence ID" value="KAK2725481.1"/>
    <property type="molecule type" value="Genomic_DNA"/>
</dbReference>
<comment type="subunit">
    <text evidence="10">Heteropentamer. Part of the GPI-anchor transamidase complex, consisting of PIGK, PIGT, PIGS, PIGU and GAA1. Interacts with PIGK.</text>
</comment>
<feature type="transmembrane region" description="Helical" evidence="13">
    <location>
        <begin position="29"/>
        <end position="46"/>
    </location>
</feature>
<evidence type="ECO:0000256" key="8">
    <source>
        <dbReference type="ARBA" id="ARBA00083563"/>
    </source>
</evidence>
<protein>
    <recommendedName>
        <fullName evidence="11">GPI-anchor transamidase component GPAA1</fullName>
    </recommendedName>
    <alternativeName>
        <fullName evidence="8">GAA1 protein homolog</fullName>
    </alternativeName>
    <alternativeName>
        <fullName evidence="12">Glycosylphosphatidylinositol anchor attachment 1 protein</fullName>
    </alternativeName>
</protein>
<dbReference type="FunFam" id="3.40.630.10:FF:000047">
    <property type="entry name" value="Glycosylphosphatidylinositol anchor attachment 1 protein"/>
    <property type="match status" value="1"/>
</dbReference>
<feature type="transmembrane region" description="Helical" evidence="13">
    <location>
        <begin position="460"/>
        <end position="477"/>
    </location>
</feature>